<dbReference type="Proteomes" id="UP000688947">
    <property type="component" value="Unassembled WGS sequence"/>
</dbReference>
<dbReference type="PANTHER" id="PTHR13710:SF155">
    <property type="entry name" value="ATP-DEPENDENT DNA HELICASE Q-LIKE 3"/>
    <property type="match status" value="1"/>
</dbReference>
<dbReference type="InterPro" id="IPR011545">
    <property type="entry name" value="DEAD/DEAH_box_helicase_dom"/>
</dbReference>
<organism evidence="6 7">
    <name type="scientific">Phytophthora cactorum</name>
    <dbReference type="NCBI Taxonomy" id="29920"/>
    <lineage>
        <taxon>Eukaryota</taxon>
        <taxon>Sar</taxon>
        <taxon>Stramenopiles</taxon>
        <taxon>Oomycota</taxon>
        <taxon>Peronosporomycetes</taxon>
        <taxon>Peronosporales</taxon>
        <taxon>Peronosporaceae</taxon>
        <taxon>Phytophthora</taxon>
    </lineage>
</organism>
<evidence type="ECO:0000313" key="6">
    <source>
        <dbReference type="EMBL" id="KAG6974185.1"/>
    </source>
</evidence>
<reference evidence="6" key="1">
    <citation type="submission" date="2021-01" db="EMBL/GenBank/DDBJ databases">
        <title>Phytophthora aleatoria, a newly-described species from Pinus radiata is distinct from Phytophthora cactorum isolates based on comparative genomics.</title>
        <authorList>
            <person name="Mcdougal R."/>
            <person name="Panda P."/>
            <person name="Williams N."/>
            <person name="Studholme D.J."/>
        </authorList>
    </citation>
    <scope>NUCLEOTIDE SEQUENCE</scope>
    <source>
        <strain evidence="6">NZFS 3830</strain>
    </source>
</reference>
<accession>A0A8T1UZY9</accession>
<dbReference type="VEuPathDB" id="FungiDB:PC110_g4914"/>
<gene>
    <name evidence="6" type="ORF">JG687_00000489</name>
</gene>
<keyword evidence="4" id="KW-1133">Transmembrane helix</keyword>
<dbReference type="GO" id="GO:0005524">
    <property type="term" value="F:ATP binding"/>
    <property type="evidence" value="ECO:0007669"/>
    <property type="project" value="InterPro"/>
</dbReference>
<dbReference type="CDD" id="cd17920">
    <property type="entry name" value="DEXHc_RecQ"/>
    <property type="match status" value="1"/>
</dbReference>
<feature type="compositionally biased region" description="Polar residues" evidence="3">
    <location>
        <begin position="1096"/>
        <end position="1105"/>
    </location>
</feature>
<dbReference type="GO" id="GO:0005694">
    <property type="term" value="C:chromosome"/>
    <property type="evidence" value="ECO:0007669"/>
    <property type="project" value="TreeGrafter"/>
</dbReference>
<dbReference type="VEuPathDB" id="FungiDB:PC110_g4916"/>
<dbReference type="GO" id="GO:0005737">
    <property type="term" value="C:cytoplasm"/>
    <property type="evidence" value="ECO:0007669"/>
    <property type="project" value="TreeGrafter"/>
</dbReference>
<dbReference type="OrthoDB" id="19996at2759"/>
<dbReference type="SMART" id="SM00487">
    <property type="entry name" value="DEXDc"/>
    <property type="match status" value="1"/>
</dbReference>
<keyword evidence="2" id="KW-0347">Helicase</keyword>
<dbReference type="GO" id="GO:0043138">
    <property type="term" value="F:3'-5' DNA helicase activity"/>
    <property type="evidence" value="ECO:0007669"/>
    <property type="project" value="TreeGrafter"/>
</dbReference>
<dbReference type="PANTHER" id="PTHR13710">
    <property type="entry name" value="DNA HELICASE RECQ FAMILY MEMBER"/>
    <property type="match status" value="1"/>
</dbReference>
<dbReference type="GO" id="GO:0009378">
    <property type="term" value="F:four-way junction helicase activity"/>
    <property type="evidence" value="ECO:0007669"/>
    <property type="project" value="TreeGrafter"/>
</dbReference>
<evidence type="ECO:0000256" key="1">
    <source>
        <dbReference type="ARBA" id="ARBA00022801"/>
    </source>
</evidence>
<comment type="caution">
    <text evidence="6">The sequence shown here is derived from an EMBL/GenBank/DDBJ whole genome shotgun (WGS) entry which is preliminary data.</text>
</comment>
<sequence>MADAKAQRQQARRAKIRAALQLFGFSTLRGLQGADLRRVLSGKDTLVLMPTGGGKSLCYQLPALLLPGLVVVVSPLLALMQDQVAALRRKHIGVEMLSSLVAQPQRERIVARLLQQFETTTHNIDDERIEMLYTTPETLQGDQMQLLLQQLQKRGGLALFAIDEAHCISSWGHDFRPAYRNLGKLRKSLPKVPMIALTATATERVRDDITKQLHFAADGSDVLLADFNRANISYTVYDKEMLADPVGALCRYIKKDHTDSCGVVYVHKRSDTDDLVLSMRKRDPDVKENSVIDKRTERFCRQSIKAIKTGESFTEKKMRTGDMRRDNLVNGQRGSYAPEETKSVVVRGGSKRALAATGFVAVNGNVSSGEEDYYDDEASAVVQASRGKNQVRVAMFWRRSRAKEAAEEETDDLAKLQKQFGIRPVSDADVQVELQALLAATGSTGGSSPTAESLLFGAGGDEEEDEEAKILRDLQLDRLNLDDEEVESDGHREAKNELRGVLDEVHQTARENHSREAAEMSGKAPARGLKEGGEAVTLTPQRAAQVQALKMEALALKREGKIQDALAKFREAKQLQGQVSSAQGHMANTSSSLAPTVQHDGAGKSERAPNETMLDDGDKDVEVTDEDMQDPEFLAQLAKMGLTEDDGDSGAAGAARNHNVMQQLSALETQIHECKVQAIQLKRQDQIADALACMRKIKELEVKRDELRSSAAISNQSPAVHLATAPAVTESVYHHVAVSSLTSVRLNSGAVPLDESQADSDIDSISDIEVTAEDMNDPAFAAELRNLGDDDAVSIAPTPLGTSIGTRSISVVTASVLKPTPPSSRLLKAAPSIDEDYLIDAFDESDSEGETNHLTTVMSSGSLRSASSVPEMAKAVASVEYMSVKAEVENYHIADLTAKLQKARQTALSLKRKGDIQGALESMRRAKQIQNLIDLKQHATDNPEATVGSAQNSATAAKFQEIEQLLVDFGNRAMALAKENLSVNREKASEWLAKRKRYGAELEKLRLSKQNPLQLPPHYEIVKTSLQVEYELPFIADDHVKVSVKSIAIKVRRPLKEKEIRLEAVEDLVIGAYPEPMASSSAQLTMPSVVLEPSPTEASNPSSKNAAAMSDDTRSMMKEDQPTSITAELDDPHHLDLIVSYDVVNEELEKVGAKLPSLSGPAAIEWSDRYDSLALKKQLLEIEMQTGKLTLDMYVERLHKRIAEDRTLMSKLLSSNRRLDAARVLHRIKIMEKELVGADGDSAES</sequence>
<evidence type="ECO:0000259" key="5">
    <source>
        <dbReference type="PROSITE" id="PS51192"/>
    </source>
</evidence>
<evidence type="ECO:0000313" key="7">
    <source>
        <dbReference type="Proteomes" id="UP000688947"/>
    </source>
</evidence>
<dbReference type="InterPro" id="IPR014001">
    <property type="entry name" value="Helicase_ATP-bd"/>
</dbReference>
<keyword evidence="1" id="KW-0378">Hydrolase</keyword>
<dbReference type="GO" id="GO:0003676">
    <property type="term" value="F:nucleic acid binding"/>
    <property type="evidence" value="ECO:0007669"/>
    <property type="project" value="InterPro"/>
</dbReference>
<keyword evidence="4" id="KW-0812">Transmembrane</keyword>
<keyword evidence="4" id="KW-0472">Membrane</keyword>
<dbReference type="FunFam" id="3.40.50.300:FF:001389">
    <property type="entry name" value="ATP-dependent DNA helicase RecQ"/>
    <property type="match status" value="1"/>
</dbReference>
<feature type="transmembrane region" description="Helical" evidence="4">
    <location>
        <begin position="57"/>
        <end position="80"/>
    </location>
</feature>
<dbReference type="PROSITE" id="PS51192">
    <property type="entry name" value="HELICASE_ATP_BIND_1"/>
    <property type="match status" value="1"/>
</dbReference>
<keyword evidence="2" id="KW-0547">Nucleotide-binding</keyword>
<dbReference type="AlphaFoldDB" id="A0A8T1UZY9"/>
<proteinExistence type="predicted"/>
<dbReference type="Pfam" id="PF00270">
    <property type="entry name" value="DEAD"/>
    <property type="match status" value="1"/>
</dbReference>
<dbReference type="NCBIfam" id="TIGR00614">
    <property type="entry name" value="recQ_fam"/>
    <property type="match status" value="1"/>
</dbReference>
<evidence type="ECO:0000256" key="2">
    <source>
        <dbReference type="ARBA" id="ARBA00022806"/>
    </source>
</evidence>
<dbReference type="EMBL" id="JAENGZ010000010">
    <property type="protein sequence ID" value="KAG6974185.1"/>
    <property type="molecule type" value="Genomic_DNA"/>
</dbReference>
<feature type="region of interest" description="Disordered" evidence="3">
    <location>
        <begin position="1092"/>
        <end position="1121"/>
    </location>
</feature>
<feature type="compositionally biased region" description="Basic and acidic residues" evidence="3">
    <location>
        <begin position="1111"/>
        <end position="1121"/>
    </location>
</feature>
<evidence type="ECO:0000256" key="3">
    <source>
        <dbReference type="SAM" id="MobiDB-lite"/>
    </source>
</evidence>
<feature type="domain" description="Helicase ATP-binding" evidence="5">
    <location>
        <begin position="36"/>
        <end position="219"/>
    </location>
</feature>
<name>A0A8T1UZY9_9STRA</name>
<keyword evidence="2" id="KW-0067">ATP-binding</keyword>
<dbReference type="GO" id="GO:0000724">
    <property type="term" value="P:double-strand break repair via homologous recombination"/>
    <property type="evidence" value="ECO:0007669"/>
    <property type="project" value="TreeGrafter"/>
</dbReference>
<feature type="compositionally biased region" description="Polar residues" evidence="3">
    <location>
        <begin position="582"/>
        <end position="595"/>
    </location>
</feature>
<evidence type="ECO:0000256" key="4">
    <source>
        <dbReference type="SAM" id="Phobius"/>
    </source>
</evidence>
<feature type="region of interest" description="Disordered" evidence="3">
    <location>
        <begin position="582"/>
        <end position="616"/>
    </location>
</feature>
<dbReference type="GO" id="GO:0016787">
    <property type="term" value="F:hydrolase activity"/>
    <property type="evidence" value="ECO:0007669"/>
    <property type="project" value="UniProtKB-KW"/>
</dbReference>
<protein>
    <recommendedName>
        <fullName evidence="5">Helicase ATP-binding domain-containing protein</fullName>
    </recommendedName>
</protein>
<dbReference type="InterPro" id="IPR004589">
    <property type="entry name" value="DNA_helicase_ATP-dep_RecQ"/>
</dbReference>